<dbReference type="InterPro" id="IPR013154">
    <property type="entry name" value="ADH-like_N"/>
</dbReference>
<dbReference type="Gene3D" id="3.90.180.10">
    <property type="entry name" value="Medium-chain alcohol dehydrogenases, catalytic domain"/>
    <property type="match status" value="1"/>
</dbReference>
<dbReference type="InterPro" id="IPR013149">
    <property type="entry name" value="ADH-like_C"/>
</dbReference>
<proteinExistence type="predicted"/>
<organism evidence="4 5">
    <name type="scientific">Paraburkholderia silvatlantica</name>
    <dbReference type="NCBI Taxonomy" id="321895"/>
    <lineage>
        <taxon>Bacteria</taxon>
        <taxon>Pseudomonadati</taxon>
        <taxon>Pseudomonadota</taxon>
        <taxon>Betaproteobacteria</taxon>
        <taxon>Burkholderiales</taxon>
        <taxon>Burkholderiaceae</taxon>
        <taxon>Paraburkholderia</taxon>
    </lineage>
</organism>
<dbReference type="GO" id="GO:0016651">
    <property type="term" value="F:oxidoreductase activity, acting on NAD(P)H"/>
    <property type="evidence" value="ECO:0007669"/>
    <property type="project" value="TreeGrafter"/>
</dbReference>
<dbReference type="SMART" id="SM00829">
    <property type="entry name" value="PKS_ER"/>
    <property type="match status" value="1"/>
</dbReference>
<evidence type="ECO:0000256" key="2">
    <source>
        <dbReference type="ARBA" id="ARBA00023002"/>
    </source>
</evidence>
<dbReference type="InterPro" id="IPR036291">
    <property type="entry name" value="NAD(P)-bd_dom_sf"/>
</dbReference>
<evidence type="ECO:0000313" key="4">
    <source>
        <dbReference type="EMBL" id="PYE25435.1"/>
    </source>
</evidence>
<evidence type="ECO:0000259" key="3">
    <source>
        <dbReference type="SMART" id="SM00829"/>
    </source>
</evidence>
<accession>A0A2V4TIY1</accession>
<dbReference type="OrthoDB" id="9787435at2"/>
<sequence length="323" mass="33575">MRALVAKEFGRYGCLELLDAPKPRVEEGSAVVRVTAAGVTPLEHTILSGAHPRAKAPLVLGNEGAGVIEEAGASGLAVGSRVAFTGSYGVAENGSWEDYLNVRPDDLMPIPDGIPDITAASLPVAYLTAAIALTQAGFAAGQTVFAPAIGGSVGNATYQLAKALGAALVISTAGSASKAAQAREFRFDNVIDLSLESIGDGVRRLTDGRGVDVVIESLGGSFTGDALGTLALRGTLVTLGYTAGKTSSINVTDLIWKRARMFGFALIDQTHAIKLDAWATITALIQDGGITPIVERTYPLKQAGEALRHLHEDRPFGKIVLEL</sequence>
<dbReference type="Gene3D" id="3.40.50.720">
    <property type="entry name" value="NAD(P)-binding Rossmann-like Domain"/>
    <property type="match status" value="1"/>
</dbReference>
<dbReference type="SUPFAM" id="SSF50129">
    <property type="entry name" value="GroES-like"/>
    <property type="match status" value="1"/>
</dbReference>
<dbReference type="RefSeq" id="WP_110854569.1">
    <property type="nucleotide sequence ID" value="NZ_QJSQ01000004.1"/>
</dbReference>
<dbReference type="PANTHER" id="PTHR48106:SF2">
    <property type="entry name" value="ZN2+-BINDING DEHYDROGENASE"/>
    <property type="match status" value="1"/>
</dbReference>
<reference evidence="4 5" key="1">
    <citation type="submission" date="2018-06" db="EMBL/GenBank/DDBJ databases">
        <title>Genomic Encyclopedia of Type Strains, Phase IV (KMG-V): Genome sequencing to study the core and pangenomes of soil and plant-associated prokaryotes.</title>
        <authorList>
            <person name="Whitman W."/>
        </authorList>
    </citation>
    <scope>NUCLEOTIDE SEQUENCE [LARGE SCALE GENOMIC DNA]</scope>
    <source>
        <strain evidence="4 5">SRCL-318</strain>
    </source>
</reference>
<dbReference type="AlphaFoldDB" id="A0A2V4TIY1"/>
<dbReference type="PANTHER" id="PTHR48106">
    <property type="entry name" value="QUINONE OXIDOREDUCTASE PIG3-RELATED"/>
    <property type="match status" value="1"/>
</dbReference>
<keyword evidence="2" id="KW-0560">Oxidoreductase</keyword>
<dbReference type="Pfam" id="PF00107">
    <property type="entry name" value="ADH_zinc_N"/>
    <property type="match status" value="1"/>
</dbReference>
<dbReference type="Proteomes" id="UP000247772">
    <property type="component" value="Unassembled WGS sequence"/>
</dbReference>
<evidence type="ECO:0000256" key="1">
    <source>
        <dbReference type="ARBA" id="ARBA00022857"/>
    </source>
</evidence>
<dbReference type="GO" id="GO:0070402">
    <property type="term" value="F:NADPH binding"/>
    <property type="evidence" value="ECO:0007669"/>
    <property type="project" value="TreeGrafter"/>
</dbReference>
<dbReference type="InterPro" id="IPR020843">
    <property type="entry name" value="ER"/>
</dbReference>
<name>A0A2V4TIY1_9BURK</name>
<dbReference type="SUPFAM" id="SSF51735">
    <property type="entry name" value="NAD(P)-binding Rossmann-fold domains"/>
    <property type="match status" value="1"/>
</dbReference>
<comment type="caution">
    <text evidence="4">The sequence shown here is derived from an EMBL/GenBank/DDBJ whole genome shotgun (WGS) entry which is preliminary data.</text>
</comment>
<dbReference type="EMBL" id="QJSQ01000004">
    <property type="protein sequence ID" value="PYE25435.1"/>
    <property type="molecule type" value="Genomic_DNA"/>
</dbReference>
<protein>
    <submittedName>
        <fullName evidence="4">NADPH:quinone reductase-like Zn-dependent oxidoreductase</fullName>
    </submittedName>
</protein>
<keyword evidence="1" id="KW-0521">NADP</keyword>
<gene>
    <name evidence="4" type="ORF">C7410_10412</name>
</gene>
<dbReference type="InterPro" id="IPR011032">
    <property type="entry name" value="GroES-like_sf"/>
</dbReference>
<evidence type="ECO:0000313" key="5">
    <source>
        <dbReference type="Proteomes" id="UP000247772"/>
    </source>
</evidence>
<dbReference type="Pfam" id="PF08240">
    <property type="entry name" value="ADH_N"/>
    <property type="match status" value="1"/>
</dbReference>
<feature type="domain" description="Enoyl reductase (ER)" evidence="3">
    <location>
        <begin position="13"/>
        <end position="321"/>
    </location>
</feature>